<protein>
    <submittedName>
        <fullName evidence="2">Uncharacterized protein</fullName>
    </submittedName>
</protein>
<evidence type="ECO:0000313" key="2">
    <source>
        <dbReference type="EMBL" id="AFR67622.1"/>
    </source>
</evidence>
<name>J9UA25_SYNC1</name>
<accession>J9UA25</accession>
<gene>
    <name evidence="2" type="ordered locus">Pcar_3473</name>
</gene>
<dbReference type="AlphaFoldDB" id="J9UA25"/>
<organism evidence="2 3">
    <name type="scientific">Syntrophotalea carbinolica (strain DSM 2380 / NBRC 103641 / GraBd1)</name>
    <name type="common">Pelobacter carbinolicus</name>
    <dbReference type="NCBI Taxonomy" id="338963"/>
    <lineage>
        <taxon>Bacteria</taxon>
        <taxon>Pseudomonadati</taxon>
        <taxon>Thermodesulfobacteriota</taxon>
        <taxon>Desulfuromonadia</taxon>
        <taxon>Desulfuromonadales</taxon>
        <taxon>Syntrophotaleaceae</taxon>
        <taxon>Syntrophotalea</taxon>
    </lineage>
</organism>
<keyword evidence="1" id="KW-0472">Membrane</keyword>
<reference evidence="2 3" key="2">
    <citation type="journal article" date="2012" name="BMC Genomics">
        <title>The genome of Pelobacter carbinolicus reveals surprising metabolic capabilities and physiological features.</title>
        <authorList>
            <person name="Aklujkar M."/>
            <person name="Haveman S.A."/>
            <person name="Didonato R.Jr."/>
            <person name="Chertkov O."/>
            <person name="Han C.S."/>
            <person name="Land M.L."/>
            <person name="Brown P."/>
            <person name="Lovley D.R."/>
        </authorList>
    </citation>
    <scope>NUCLEOTIDE SEQUENCE [LARGE SCALE GENOMIC DNA]</scope>
    <source>
        <strain evidence="3">DSM 2380 / NBRC 103641 / GraBd1</strain>
    </source>
</reference>
<dbReference type="HOGENOM" id="CLU_3028202_0_0_7"/>
<keyword evidence="1" id="KW-0812">Transmembrane</keyword>
<feature type="transmembrane region" description="Helical" evidence="1">
    <location>
        <begin position="35"/>
        <end position="54"/>
    </location>
</feature>
<keyword evidence="3" id="KW-1185">Reference proteome</keyword>
<dbReference type="KEGG" id="pca:Pcar_3473"/>
<dbReference type="STRING" id="338963.Pcar_3473"/>
<dbReference type="EMBL" id="CP000142">
    <property type="protein sequence ID" value="AFR67622.1"/>
    <property type="molecule type" value="Genomic_DNA"/>
</dbReference>
<evidence type="ECO:0000256" key="1">
    <source>
        <dbReference type="SAM" id="Phobius"/>
    </source>
</evidence>
<sequence>MTLYRCYASFLSVLFDGCQTPFIHREMWRKTRGQVVIFLICSGIAVQILNRYSAF</sequence>
<reference evidence="3" key="1">
    <citation type="submission" date="2005-10" db="EMBL/GenBank/DDBJ databases">
        <title>Complete sequence of Pelobacter carbinolicus DSM 2380.</title>
        <authorList>
            <person name="Copeland A."/>
            <person name="Lucas S."/>
            <person name="Lapidus A."/>
            <person name="Barry K."/>
            <person name="Detter J.C."/>
            <person name="Glavina T."/>
            <person name="Hammon N."/>
            <person name="Israni S."/>
            <person name="Pitluck S."/>
            <person name="Chertkov O."/>
            <person name="Schmutz J."/>
            <person name="Larimer F."/>
            <person name="Land M."/>
            <person name="Kyrpides N."/>
            <person name="Ivanova N."/>
            <person name="Richardson P."/>
        </authorList>
    </citation>
    <scope>NUCLEOTIDE SEQUENCE [LARGE SCALE GENOMIC DNA]</scope>
    <source>
        <strain evidence="3">DSM 2380 / NBRC 103641 / GraBd1</strain>
    </source>
</reference>
<dbReference type="Proteomes" id="UP000002534">
    <property type="component" value="Chromosome"/>
</dbReference>
<evidence type="ECO:0000313" key="3">
    <source>
        <dbReference type="Proteomes" id="UP000002534"/>
    </source>
</evidence>
<proteinExistence type="predicted"/>
<keyword evidence="1" id="KW-1133">Transmembrane helix</keyword>